<accession>A0A9P6EDK1</accession>
<organism evidence="1 2">
    <name type="scientific">Crepidotus variabilis</name>
    <dbReference type="NCBI Taxonomy" id="179855"/>
    <lineage>
        <taxon>Eukaryota</taxon>
        <taxon>Fungi</taxon>
        <taxon>Dikarya</taxon>
        <taxon>Basidiomycota</taxon>
        <taxon>Agaricomycotina</taxon>
        <taxon>Agaricomycetes</taxon>
        <taxon>Agaricomycetidae</taxon>
        <taxon>Agaricales</taxon>
        <taxon>Agaricineae</taxon>
        <taxon>Crepidotaceae</taxon>
        <taxon>Crepidotus</taxon>
    </lineage>
</organism>
<protein>
    <submittedName>
        <fullName evidence="1">Uncharacterized protein</fullName>
    </submittedName>
</protein>
<evidence type="ECO:0000313" key="1">
    <source>
        <dbReference type="EMBL" id="KAF9527471.1"/>
    </source>
</evidence>
<evidence type="ECO:0000313" key="2">
    <source>
        <dbReference type="Proteomes" id="UP000807306"/>
    </source>
</evidence>
<comment type="caution">
    <text evidence="1">The sequence shown here is derived from an EMBL/GenBank/DDBJ whole genome shotgun (WGS) entry which is preliminary data.</text>
</comment>
<sequence length="104" mass="11981">MPTIKDPKAKGLKYLGDGSFTGYPGLAYASRWSQDPSASLPLHEEMCYHEGLWAGDRLDARLYDDIKDEILEHGWKDVSGREAERMNSFKRGIGFKIRRDIYQR</sequence>
<keyword evidence="2" id="KW-1185">Reference proteome</keyword>
<reference evidence="1" key="1">
    <citation type="submission" date="2020-11" db="EMBL/GenBank/DDBJ databases">
        <authorList>
            <consortium name="DOE Joint Genome Institute"/>
            <person name="Ahrendt S."/>
            <person name="Riley R."/>
            <person name="Andreopoulos W."/>
            <person name="Labutti K."/>
            <person name="Pangilinan J."/>
            <person name="Ruiz-Duenas F.J."/>
            <person name="Barrasa J.M."/>
            <person name="Sanchez-Garcia M."/>
            <person name="Camarero S."/>
            <person name="Miyauchi S."/>
            <person name="Serrano A."/>
            <person name="Linde D."/>
            <person name="Babiker R."/>
            <person name="Drula E."/>
            <person name="Ayuso-Fernandez I."/>
            <person name="Pacheco R."/>
            <person name="Padilla G."/>
            <person name="Ferreira P."/>
            <person name="Barriuso J."/>
            <person name="Kellner H."/>
            <person name="Castanera R."/>
            <person name="Alfaro M."/>
            <person name="Ramirez L."/>
            <person name="Pisabarro A.G."/>
            <person name="Kuo A."/>
            <person name="Tritt A."/>
            <person name="Lipzen A."/>
            <person name="He G."/>
            <person name="Yan M."/>
            <person name="Ng V."/>
            <person name="Cullen D."/>
            <person name="Martin F."/>
            <person name="Rosso M.-N."/>
            <person name="Henrissat B."/>
            <person name="Hibbett D."/>
            <person name="Martinez A.T."/>
            <person name="Grigoriev I.V."/>
        </authorList>
    </citation>
    <scope>NUCLEOTIDE SEQUENCE</scope>
    <source>
        <strain evidence="1">CBS 506.95</strain>
    </source>
</reference>
<gene>
    <name evidence="1" type="ORF">CPB83DRAFT_856238</name>
</gene>
<dbReference type="OrthoDB" id="2588098at2759"/>
<dbReference type="EMBL" id="MU157861">
    <property type="protein sequence ID" value="KAF9527471.1"/>
    <property type="molecule type" value="Genomic_DNA"/>
</dbReference>
<dbReference type="Proteomes" id="UP000807306">
    <property type="component" value="Unassembled WGS sequence"/>
</dbReference>
<proteinExistence type="predicted"/>
<name>A0A9P6EDK1_9AGAR</name>
<dbReference type="AlphaFoldDB" id="A0A9P6EDK1"/>